<gene>
    <name evidence="1" type="ordered locus">Kfla_4550</name>
</gene>
<reference evidence="2" key="1">
    <citation type="submission" date="2009-09" db="EMBL/GenBank/DDBJ databases">
        <title>The complete genome of Kribbella flavida DSM 17836.</title>
        <authorList>
            <consortium name="US DOE Joint Genome Institute (JGI-PGF)"/>
            <person name="Lucas S."/>
            <person name="Copeland A."/>
            <person name="Lapidus A."/>
            <person name="Glavina del Rio T."/>
            <person name="Dalin E."/>
            <person name="Tice H."/>
            <person name="Bruce D."/>
            <person name="Goodwin L."/>
            <person name="Pitluck S."/>
            <person name="Kyrpides N."/>
            <person name="Mavromatis K."/>
            <person name="Ivanova N."/>
            <person name="Saunders E."/>
            <person name="Brettin T."/>
            <person name="Detter J.C."/>
            <person name="Han C."/>
            <person name="Larimer F."/>
            <person name="Land M."/>
            <person name="Hauser L."/>
            <person name="Markowitz V."/>
            <person name="Cheng J.-F."/>
            <person name="Hugenholtz P."/>
            <person name="Woyke T."/>
            <person name="Wu D."/>
            <person name="Pukall R."/>
            <person name="Klenk H.-P."/>
            <person name="Eisen J.A."/>
        </authorList>
    </citation>
    <scope>NUCLEOTIDE SEQUENCE [LARGE SCALE GENOMIC DNA]</scope>
    <source>
        <strain evidence="2">DSM 17836 / JCM 10339 / NBRC 14399</strain>
    </source>
</reference>
<dbReference type="EMBL" id="CP001736">
    <property type="protein sequence ID" value="ADB33572.1"/>
    <property type="molecule type" value="Genomic_DNA"/>
</dbReference>
<evidence type="ECO:0000313" key="1">
    <source>
        <dbReference type="EMBL" id="ADB33572.1"/>
    </source>
</evidence>
<name>D2PXW6_KRIFD</name>
<sequence>MMIAKRRPQTELAADQYAVEGLGVLPRKPWSHLFLRDRDTGRPCWARPSTAWHYRYFATQNPSA</sequence>
<proteinExistence type="predicted"/>
<reference evidence="1 2" key="2">
    <citation type="journal article" date="2010" name="Stand. Genomic Sci.">
        <title>Complete genome sequence of Kribbella flavida type strain (IFO 14399).</title>
        <authorList>
            <person name="Pukall R."/>
            <person name="Lapidus A."/>
            <person name="Glavina Del Rio T."/>
            <person name="Copeland A."/>
            <person name="Tice H."/>
            <person name="Cheng J.-F."/>
            <person name="Lucas S."/>
            <person name="Chen F."/>
            <person name="Nolan M."/>
            <person name="LaButti K."/>
            <person name="Pati A."/>
            <person name="Ivanova N."/>
            <person name="Mavrommatis K."/>
            <person name="Mikhailova N."/>
            <person name="Pitluck S."/>
            <person name="Bruce D."/>
            <person name="Goodwin L."/>
            <person name="Land M."/>
            <person name="Hauser L."/>
            <person name="Chang Y.-J."/>
            <person name="Jeffries C.D."/>
            <person name="Chen A."/>
            <person name="Palaniappan K."/>
            <person name="Chain P."/>
            <person name="Rohde M."/>
            <person name="Goeker M."/>
            <person name="Bristow J."/>
            <person name="Eisen J.A."/>
            <person name="Markowitz V."/>
            <person name="Hugenholtz P."/>
            <person name="Kyrpides N.C."/>
            <person name="Klenk H.-P."/>
            <person name="Brettin T."/>
        </authorList>
    </citation>
    <scope>NUCLEOTIDE SEQUENCE [LARGE SCALE GENOMIC DNA]</scope>
    <source>
        <strain evidence="2">DSM 17836 / JCM 10339 / NBRC 14399</strain>
    </source>
</reference>
<dbReference type="AlphaFoldDB" id="D2PXW6"/>
<dbReference type="Proteomes" id="UP000007967">
    <property type="component" value="Chromosome"/>
</dbReference>
<accession>D2PXW6</accession>
<keyword evidence="2" id="KW-1185">Reference proteome</keyword>
<dbReference type="RefSeq" id="WP_012922126.1">
    <property type="nucleotide sequence ID" value="NC_013729.1"/>
</dbReference>
<organism evidence="1 2">
    <name type="scientific">Kribbella flavida (strain DSM 17836 / JCM 10339 / NBRC 14399)</name>
    <dbReference type="NCBI Taxonomy" id="479435"/>
    <lineage>
        <taxon>Bacteria</taxon>
        <taxon>Bacillati</taxon>
        <taxon>Actinomycetota</taxon>
        <taxon>Actinomycetes</taxon>
        <taxon>Propionibacteriales</taxon>
        <taxon>Kribbellaceae</taxon>
        <taxon>Kribbella</taxon>
    </lineage>
</organism>
<dbReference type="KEGG" id="kfl:Kfla_4550"/>
<protein>
    <submittedName>
        <fullName evidence="1">Uncharacterized protein</fullName>
    </submittedName>
</protein>
<evidence type="ECO:0000313" key="2">
    <source>
        <dbReference type="Proteomes" id="UP000007967"/>
    </source>
</evidence>
<dbReference type="HOGENOM" id="CLU_2861940_0_0_11"/>